<organism evidence="3 4">
    <name type="scientific">Saponaria officinalis</name>
    <name type="common">Common soapwort</name>
    <name type="synonym">Lychnis saponaria</name>
    <dbReference type="NCBI Taxonomy" id="3572"/>
    <lineage>
        <taxon>Eukaryota</taxon>
        <taxon>Viridiplantae</taxon>
        <taxon>Streptophyta</taxon>
        <taxon>Embryophyta</taxon>
        <taxon>Tracheophyta</taxon>
        <taxon>Spermatophyta</taxon>
        <taxon>Magnoliopsida</taxon>
        <taxon>eudicotyledons</taxon>
        <taxon>Gunneridae</taxon>
        <taxon>Pentapetalae</taxon>
        <taxon>Caryophyllales</taxon>
        <taxon>Caryophyllaceae</taxon>
        <taxon>Caryophylleae</taxon>
        <taxon>Saponaria</taxon>
    </lineage>
</organism>
<keyword evidence="1" id="KW-0066">ATP synthesis</keyword>
<dbReference type="AlphaFoldDB" id="A0AAW1GQL7"/>
<name>A0AAW1GQL7_SAPOF</name>
<dbReference type="PANTHER" id="PTHR34264:SF3">
    <property type="entry name" value="ATP SYNTHASE SUBUNIT B, CHLOROPLASTIC"/>
    <property type="match status" value="1"/>
</dbReference>
<dbReference type="PANTHER" id="PTHR34264">
    <property type="entry name" value="ATP SYNTHASE SUBUNIT B, CHLOROPLASTIC"/>
    <property type="match status" value="1"/>
</dbReference>
<evidence type="ECO:0000313" key="4">
    <source>
        <dbReference type="Proteomes" id="UP001443914"/>
    </source>
</evidence>
<proteinExistence type="predicted"/>
<protein>
    <recommendedName>
        <fullName evidence="5">AtpF</fullName>
    </recommendedName>
</protein>
<gene>
    <name evidence="3" type="ORF">RND81_O324500</name>
</gene>
<accession>A0AAW1GQL7</accession>
<keyword evidence="2" id="KW-1133">Transmembrane helix</keyword>
<dbReference type="GO" id="GO:0006754">
    <property type="term" value="P:ATP biosynthetic process"/>
    <property type="evidence" value="ECO:0007669"/>
    <property type="project" value="UniProtKB-KW"/>
</dbReference>
<evidence type="ECO:0008006" key="5">
    <source>
        <dbReference type="Google" id="ProtNLM"/>
    </source>
</evidence>
<keyword evidence="2" id="KW-0812">Transmembrane</keyword>
<evidence type="ECO:0000313" key="3">
    <source>
        <dbReference type="EMBL" id="KAK9663027.1"/>
    </source>
</evidence>
<feature type="transmembrane region" description="Helical" evidence="2">
    <location>
        <begin position="31"/>
        <end position="52"/>
    </location>
</feature>
<evidence type="ECO:0000256" key="2">
    <source>
        <dbReference type="SAM" id="Phobius"/>
    </source>
</evidence>
<dbReference type="EMBL" id="JBDFQZ010000027">
    <property type="protein sequence ID" value="KAK9663027.1"/>
    <property type="molecule type" value="Genomic_DNA"/>
</dbReference>
<reference evidence="3" key="1">
    <citation type="submission" date="2024-03" db="EMBL/GenBank/DDBJ databases">
        <title>WGS assembly of Saponaria officinalis var. Norfolk2.</title>
        <authorList>
            <person name="Jenkins J."/>
            <person name="Shu S."/>
            <person name="Grimwood J."/>
            <person name="Barry K."/>
            <person name="Goodstein D."/>
            <person name="Schmutz J."/>
            <person name="Leebens-Mack J."/>
            <person name="Osbourn A."/>
        </authorList>
    </citation>
    <scope>NUCLEOTIDE SEQUENCE [LARGE SCALE GENOMIC DNA]</scope>
    <source>
        <strain evidence="3">JIC</strain>
    </source>
</reference>
<keyword evidence="4" id="KW-1185">Reference proteome</keyword>
<keyword evidence="2" id="KW-0472">Membrane</keyword>
<dbReference type="Proteomes" id="UP001443914">
    <property type="component" value="Unassembled WGS sequence"/>
</dbReference>
<evidence type="ECO:0000256" key="1">
    <source>
        <dbReference type="ARBA" id="ARBA00023310"/>
    </source>
</evidence>
<sequence>MKNVTDSFVFLGHWPSAESFGVNTDILATNLINLSVVIGVLVFFGKGVCAAIY</sequence>
<comment type="caution">
    <text evidence="3">The sequence shown here is derived from an EMBL/GenBank/DDBJ whole genome shotgun (WGS) entry which is preliminary data.</text>
</comment>